<dbReference type="InterPro" id="IPR006665">
    <property type="entry name" value="OmpA-like"/>
</dbReference>
<dbReference type="AlphaFoldDB" id="A0A4Y9SM37"/>
<dbReference type="NCBIfam" id="NF038228">
    <property type="entry name" value="IcmH_DotU_IVB"/>
    <property type="match status" value="1"/>
</dbReference>
<feature type="compositionally biased region" description="Basic and acidic residues" evidence="2">
    <location>
        <begin position="381"/>
        <end position="393"/>
    </location>
</feature>
<accession>A0A4Y9SM37</accession>
<name>A0A4Y9SM37_9BURK</name>
<dbReference type="InterPro" id="IPR017732">
    <property type="entry name" value="T4/T6SS_DotU"/>
</dbReference>
<dbReference type="PANTHER" id="PTHR38033:SF1">
    <property type="entry name" value="DOTU FAMILY TYPE IV_VI SECRETION SYSTEM PROTEIN"/>
    <property type="match status" value="1"/>
</dbReference>
<dbReference type="Gene3D" id="3.30.1330.60">
    <property type="entry name" value="OmpA-like domain"/>
    <property type="match status" value="1"/>
</dbReference>
<dbReference type="NCBIfam" id="TIGR03350">
    <property type="entry name" value="type_VI_ompA"/>
    <property type="match status" value="1"/>
</dbReference>
<dbReference type="Gene3D" id="1.25.40.590">
    <property type="entry name" value="Type IV / VI secretion system, DotU"/>
    <property type="match status" value="1"/>
</dbReference>
<dbReference type="NCBIfam" id="TIGR03349">
    <property type="entry name" value="IV_VI_DotU"/>
    <property type="match status" value="1"/>
</dbReference>
<evidence type="ECO:0000313" key="5">
    <source>
        <dbReference type="EMBL" id="TFW27720.1"/>
    </source>
</evidence>
<organism evidence="5 6">
    <name type="scientific">Massilia horti</name>
    <dbReference type="NCBI Taxonomy" id="2562153"/>
    <lineage>
        <taxon>Bacteria</taxon>
        <taxon>Pseudomonadati</taxon>
        <taxon>Pseudomonadota</taxon>
        <taxon>Betaproteobacteria</taxon>
        <taxon>Burkholderiales</taxon>
        <taxon>Oxalobacteraceae</taxon>
        <taxon>Telluria group</taxon>
        <taxon>Massilia</taxon>
    </lineage>
</organism>
<dbReference type="Proteomes" id="UP000297258">
    <property type="component" value="Unassembled WGS sequence"/>
</dbReference>
<dbReference type="InterPro" id="IPR038522">
    <property type="entry name" value="T4/T6SS_DotU_sf"/>
</dbReference>
<dbReference type="PROSITE" id="PS51123">
    <property type="entry name" value="OMPA_2"/>
    <property type="match status" value="1"/>
</dbReference>
<keyword evidence="1 3" id="KW-0472">Membrane</keyword>
<evidence type="ECO:0000256" key="1">
    <source>
        <dbReference type="PROSITE-ProRule" id="PRU00473"/>
    </source>
</evidence>
<gene>
    <name evidence="5" type="primary">tssL</name>
    <name evidence="5" type="ORF">E4O92_22930</name>
</gene>
<dbReference type="InterPro" id="IPR036737">
    <property type="entry name" value="OmpA-like_sf"/>
</dbReference>
<dbReference type="InterPro" id="IPR017733">
    <property type="entry name" value="OmpA-like_dom_proteobacteria"/>
</dbReference>
<reference evidence="5 6" key="1">
    <citation type="submission" date="2019-03" db="EMBL/GenBank/DDBJ databases">
        <title>Draft genome of Massilia hortus sp. nov., a novel bacterial species of the Oxalobacteraceae family.</title>
        <authorList>
            <person name="Peta V."/>
            <person name="Raths R."/>
            <person name="Bucking H."/>
        </authorList>
    </citation>
    <scope>NUCLEOTIDE SEQUENCE [LARGE SCALE GENOMIC DNA]</scope>
    <source>
        <strain evidence="5 6">ONC3</strain>
    </source>
</reference>
<dbReference type="Pfam" id="PF00691">
    <property type="entry name" value="OmpA"/>
    <property type="match status" value="1"/>
</dbReference>
<sequence length="420" mass="45472">MSSSIQYDDHDATRVFGQRPAALAAAAPLPDASLAELQAFAGLNPLVACASGLLAALATIRASITHPDPAGLRPKLLQQIQQFESGARSRGVAAETVLIARYALATMADETVAGTPWGGTAEWVRNSLLVTLHKETWGGEKFFHLLNRLAEDPARNIDLLELLYVCLCLGFAGRYRVVDNGAAQLDALRERVAGIIRPVRGSYERELSPAWRGEHAPIGKHNRFLMLWPAAAGTALLLLCGYLWLSFSLNEVSDSLAFGKVQVKMPAYVPQPVPPAQPLLRRFLAPEIEEGLVEVIETAGESRVLLRGSDLFESGSASIAPAFEPSLARIAAALNAVAGSVTITGHTDDLPIRSARFPSNWQLSQERARSVLRHMAPMLKDPRRLSAEGRADQEPLVPNDSSVHRARNRRVEITLRTGGA</sequence>
<dbReference type="OrthoDB" id="345640at2"/>
<dbReference type="PANTHER" id="PTHR38033">
    <property type="entry name" value="MEMBRANE PROTEIN-RELATED"/>
    <property type="match status" value="1"/>
</dbReference>
<dbReference type="CDD" id="cd07185">
    <property type="entry name" value="OmpA_C-like"/>
    <property type="match status" value="1"/>
</dbReference>
<feature type="region of interest" description="Disordered" evidence="2">
    <location>
        <begin position="381"/>
        <end position="402"/>
    </location>
</feature>
<dbReference type="Pfam" id="PF09850">
    <property type="entry name" value="DotU"/>
    <property type="match status" value="1"/>
</dbReference>
<dbReference type="GO" id="GO:0016020">
    <property type="term" value="C:membrane"/>
    <property type="evidence" value="ECO:0007669"/>
    <property type="project" value="UniProtKB-UniRule"/>
</dbReference>
<feature type="domain" description="OmpA-like" evidence="4">
    <location>
        <begin position="299"/>
        <end position="419"/>
    </location>
</feature>
<keyword evidence="3" id="KW-0812">Transmembrane</keyword>
<comment type="caution">
    <text evidence="5">The sequence shown here is derived from an EMBL/GenBank/DDBJ whole genome shotgun (WGS) entry which is preliminary data.</text>
</comment>
<evidence type="ECO:0000313" key="6">
    <source>
        <dbReference type="Proteomes" id="UP000297258"/>
    </source>
</evidence>
<evidence type="ECO:0000259" key="4">
    <source>
        <dbReference type="PROSITE" id="PS51123"/>
    </source>
</evidence>
<feature type="transmembrane region" description="Helical" evidence="3">
    <location>
        <begin position="224"/>
        <end position="245"/>
    </location>
</feature>
<evidence type="ECO:0000256" key="3">
    <source>
        <dbReference type="SAM" id="Phobius"/>
    </source>
</evidence>
<dbReference type="SUPFAM" id="SSF103088">
    <property type="entry name" value="OmpA-like"/>
    <property type="match status" value="1"/>
</dbReference>
<evidence type="ECO:0000256" key="2">
    <source>
        <dbReference type="SAM" id="MobiDB-lite"/>
    </source>
</evidence>
<keyword evidence="3" id="KW-1133">Transmembrane helix</keyword>
<proteinExistence type="predicted"/>
<dbReference type="EMBL" id="SPUM01000146">
    <property type="protein sequence ID" value="TFW27720.1"/>
    <property type="molecule type" value="Genomic_DNA"/>
</dbReference>
<protein>
    <submittedName>
        <fullName evidence="5">Type VI secretion system protein TssL</fullName>
    </submittedName>
</protein>
<dbReference type="RefSeq" id="WP_135191959.1">
    <property type="nucleotide sequence ID" value="NZ_SPUM01000146.1"/>
</dbReference>
<keyword evidence="6" id="KW-1185">Reference proteome</keyword>